<evidence type="ECO:0000256" key="2">
    <source>
        <dbReference type="SAM" id="MobiDB-lite"/>
    </source>
</evidence>
<comment type="cofactor">
    <cofactor evidence="1">
        <name>Mg(2+)</name>
        <dbReference type="ChEBI" id="CHEBI:18420"/>
    </cofactor>
    <text evidence="1">Binds 2 magnesium ions per subunit. They probably participate in the reaction catalyzed by the enzyme. May bind an additional third magnesium ion after substrate binding.</text>
</comment>
<keyword evidence="1" id="KW-0378">Hydrolase</keyword>
<feature type="domain" description="XPG-I" evidence="3">
    <location>
        <begin position="279"/>
        <end position="349"/>
    </location>
</feature>
<name>A0A0C3QNB4_9AGAM</name>
<dbReference type="GO" id="GO:0005634">
    <property type="term" value="C:nucleus"/>
    <property type="evidence" value="ECO:0007669"/>
    <property type="project" value="UniProtKB-SubCell"/>
</dbReference>
<keyword evidence="1" id="KW-0267">Excision nuclease</keyword>
<dbReference type="GO" id="GO:0006298">
    <property type="term" value="P:mismatch repair"/>
    <property type="evidence" value="ECO:0007669"/>
    <property type="project" value="TreeGrafter"/>
</dbReference>
<reference evidence="5" key="2">
    <citation type="submission" date="2015-01" db="EMBL/GenBank/DDBJ databases">
        <title>Evolutionary Origins and Diversification of the Mycorrhizal Mutualists.</title>
        <authorList>
            <consortium name="DOE Joint Genome Institute"/>
            <consortium name="Mycorrhizal Genomics Consortium"/>
            <person name="Kohler A."/>
            <person name="Kuo A."/>
            <person name="Nagy L.G."/>
            <person name="Floudas D."/>
            <person name="Copeland A."/>
            <person name="Barry K.W."/>
            <person name="Cichocki N."/>
            <person name="Veneault-Fourrey C."/>
            <person name="LaButti K."/>
            <person name="Lindquist E.A."/>
            <person name="Lipzen A."/>
            <person name="Lundell T."/>
            <person name="Morin E."/>
            <person name="Murat C."/>
            <person name="Riley R."/>
            <person name="Ohm R."/>
            <person name="Sun H."/>
            <person name="Tunlid A."/>
            <person name="Henrissat B."/>
            <person name="Grigoriev I.V."/>
            <person name="Hibbett D.S."/>
            <person name="Martin F."/>
        </authorList>
    </citation>
    <scope>NUCLEOTIDE SEQUENCE [LARGE SCALE GENOMIC DNA]</scope>
    <source>
        <strain evidence="5">MUT 4182</strain>
    </source>
</reference>
<keyword evidence="1" id="KW-0228">DNA excision</keyword>
<dbReference type="STRING" id="1051891.A0A0C3QNB4"/>
<dbReference type="SMART" id="SM00484">
    <property type="entry name" value="XPGI"/>
    <property type="match status" value="1"/>
</dbReference>
<keyword evidence="1" id="KW-0460">Magnesium</keyword>
<evidence type="ECO:0000313" key="5">
    <source>
        <dbReference type="Proteomes" id="UP000054248"/>
    </source>
</evidence>
<dbReference type="Proteomes" id="UP000054248">
    <property type="component" value="Unassembled WGS sequence"/>
</dbReference>
<feature type="non-terminal residue" evidence="4">
    <location>
        <position position="1"/>
    </location>
</feature>
<evidence type="ECO:0000313" key="4">
    <source>
        <dbReference type="EMBL" id="KIO29521.1"/>
    </source>
</evidence>
<dbReference type="PANTHER" id="PTHR11081:SF8">
    <property type="entry name" value="EXONUCLEASE 1"/>
    <property type="match status" value="1"/>
</dbReference>
<accession>A0A0C3QNB4</accession>
<dbReference type="PRINTS" id="PR00853">
    <property type="entry name" value="XPGRADSUPER"/>
</dbReference>
<evidence type="ECO:0000256" key="1">
    <source>
        <dbReference type="RuleBase" id="RU910737"/>
    </source>
</evidence>
<dbReference type="Gene3D" id="1.10.150.20">
    <property type="entry name" value="5' to 3' exonuclease, C-terminal subdomain"/>
    <property type="match status" value="1"/>
</dbReference>
<dbReference type="Pfam" id="PF00867">
    <property type="entry name" value="XPG_I"/>
    <property type="match status" value="1"/>
</dbReference>
<keyword evidence="1" id="KW-0479">Metal-binding</keyword>
<dbReference type="SMART" id="SM00279">
    <property type="entry name" value="HhH2"/>
    <property type="match status" value="1"/>
</dbReference>
<dbReference type="GO" id="GO:0035312">
    <property type="term" value="F:5'-3' DNA exonuclease activity"/>
    <property type="evidence" value="ECO:0007669"/>
    <property type="project" value="UniProtKB-UniRule"/>
</dbReference>
<dbReference type="InterPro" id="IPR036279">
    <property type="entry name" value="5-3_exonuclease_C_sf"/>
</dbReference>
<feature type="compositionally biased region" description="Basic and acidic residues" evidence="2">
    <location>
        <begin position="158"/>
        <end position="174"/>
    </location>
</feature>
<dbReference type="AlphaFoldDB" id="A0A0C3QNB4"/>
<keyword evidence="1" id="KW-0238">DNA-binding</keyword>
<proteinExistence type="inferred from homology"/>
<dbReference type="InterPro" id="IPR029060">
    <property type="entry name" value="PIN-like_dom_sf"/>
</dbReference>
<dbReference type="GO" id="GO:0046872">
    <property type="term" value="F:metal ion binding"/>
    <property type="evidence" value="ECO:0007669"/>
    <property type="project" value="UniProtKB-UniRule"/>
</dbReference>
<reference evidence="4 5" key="1">
    <citation type="submission" date="2014-04" db="EMBL/GenBank/DDBJ databases">
        <authorList>
            <consortium name="DOE Joint Genome Institute"/>
            <person name="Kuo A."/>
            <person name="Girlanda M."/>
            <person name="Perotto S."/>
            <person name="Kohler A."/>
            <person name="Nagy L.G."/>
            <person name="Floudas D."/>
            <person name="Copeland A."/>
            <person name="Barry K.W."/>
            <person name="Cichocki N."/>
            <person name="Veneault-Fourrey C."/>
            <person name="LaButti K."/>
            <person name="Lindquist E.A."/>
            <person name="Lipzen A."/>
            <person name="Lundell T."/>
            <person name="Morin E."/>
            <person name="Murat C."/>
            <person name="Sun H."/>
            <person name="Tunlid A."/>
            <person name="Henrissat B."/>
            <person name="Grigoriev I.V."/>
            <person name="Hibbett D.S."/>
            <person name="Martin F."/>
            <person name="Nordberg H.P."/>
            <person name="Cantor M.N."/>
            <person name="Hua S.X."/>
        </authorList>
    </citation>
    <scope>NUCLEOTIDE SEQUENCE [LARGE SCALE GENOMIC DNA]</scope>
    <source>
        <strain evidence="4 5">MUT 4182</strain>
    </source>
</reference>
<dbReference type="GO" id="GO:0003677">
    <property type="term" value="F:DNA binding"/>
    <property type="evidence" value="ECO:0007669"/>
    <property type="project" value="UniProtKB-UniRule"/>
</dbReference>
<gene>
    <name evidence="4" type="ORF">M407DRAFT_227672</name>
</gene>
<dbReference type="GO" id="GO:0006310">
    <property type="term" value="P:DNA recombination"/>
    <property type="evidence" value="ECO:0007669"/>
    <property type="project" value="TreeGrafter"/>
</dbReference>
<dbReference type="SUPFAM" id="SSF88723">
    <property type="entry name" value="PIN domain-like"/>
    <property type="match status" value="1"/>
</dbReference>
<dbReference type="InterPro" id="IPR008918">
    <property type="entry name" value="HhH2"/>
</dbReference>
<keyword evidence="5" id="KW-1185">Reference proteome</keyword>
<feature type="region of interest" description="Disordered" evidence="2">
    <location>
        <begin position="158"/>
        <end position="177"/>
    </location>
</feature>
<sequence>RFWFSPDPHIYRHVRGWFRLISELRKSDVNVICVFDGRTRSGAKSREIRRRESARKLLGARAQMEASRLRRLERILSIEERYQEIGECQEGATAEVFQDQLQIQDLSRRKRSTKALSPASHFKRLAVLYRDYQRNTRPDVLTTVVSTCSVDTIPDSASDKRGSVFEDKGPRESRQPLPHVVSTSTEIPEMFTNVVPGTDDEAVTISKLQAQLAAEEGRIWASILRSISSTTSEQKDDFNKTIQDLRKLLLDSQNLLESYSKRHNPPSSLTYDESRIILNAMRVPVVEAPYPYEAEGVAASLCINGLADFVASEDTDVLVYGATMLRNITTRDEPLIRISGEDVRNALNLTPKSYIDLALLFGSDFTERLRGLGPIRATKLIQTFGSIEEILRSERSKEGKGRRYLPEPRLSEKEYMSQIKDGRTVFSSLPPIPNEWEGLFAQTRELELDDANIAEIMRGFDLSSEYAKAVEEKVNPLEVDYYGGFESGFHSFGPGPNQTSIYL</sequence>
<keyword evidence="1" id="KW-0540">Nuclease</keyword>
<keyword evidence="1" id="KW-0227">DNA damage</keyword>
<dbReference type="EMBL" id="KN822982">
    <property type="protein sequence ID" value="KIO29521.1"/>
    <property type="molecule type" value="Genomic_DNA"/>
</dbReference>
<evidence type="ECO:0000259" key="3">
    <source>
        <dbReference type="SMART" id="SM00484"/>
    </source>
</evidence>
<dbReference type="EC" id="3.1.-.-" evidence="1"/>
<comment type="similarity">
    <text evidence="1">Belongs to the XPG/RAD2 endonuclease family. EXO1 subfamily.</text>
</comment>
<dbReference type="InterPro" id="IPR006084">
    <property type="entry name" value="XPG/Rad2"/>
</dbReference>
<dbReference type="HOGENOM" id="CLU_021984_0_0_1"/>
<comment type="subcellular location">
    <subcellularLocation>
        <location evidence="1">Nucleus</location>
    </subcellularLocation>
</comment>
<comment type="function">
    <text evidence="1">5'-&gt;3' double-stranded DNA exonuclease which may also possess a cryptic 3'-&gt;5' double-stranded DNA exonuclease activity. Functions in DNA mismatch repair.</text>
</comment>
<keyword evidence="1" id="KW-0269">Exonuclease</keyword>
<keyword evidence="1" id="KW-0234">DNA repair</keyword>
<protein>
    <recommendedName>
        <fullName evidence="1">Exonuclease 1</fullName>
        <ecNumber evidence="1">3.1.-.-</ecNumber>
    </recommendedName>
</protein>
<organism evidence="4 5">
    <name type="scientific">Tulasnella calospora MUT 4182</name>
    <dbReference type="NCBI Taxonomy" id="1051891"/>
    <lineage>
        <taxon>Eukaryota</taxon>
        <taxon>Fungi</taxon>
        <taxon>Dikarya</taxon>
        <taxon>Basidiomycota</taxon>
        <taxon>Agaricomycotina</taxon>
        <taxon>Agaricomycetes</taxon>
        <taxon>Cantharellales</taxon>
        <taxon>Tulasnellaceae</taxon>
        <taxon>Tulasnella</taxon>
    </lineage>
</organism>
<dbReference type="OrthoDB" id="31113at2759"/>
<dbReference type="Gene3D" id="3.40.50.1010">
    <property type="entry name" value="5'-nuclease"/>
    <property type="match status" value="2"/>
</dbReference>
<dbReference type="PANTHER" id="PTHR11081">
    <property type="entry name" value="FLAP ENDONUCLEASE FAMILY MEMBER"/>
    <property type="match status" value="1"/>
</dbReference>
<dbReference type="InterPro" id="IPR006086">
    <property type="entry name" value="XPG-I_dom"/>
</dbReference>
<dbReference type="SUPFAM" id="SSF47807">
    <property type="entry name" value="5' to 3' exonuclease, C-terminal subdomain"/>
    <property type="match status" value="1"/>
</dbReference>
<keyword evidence="1" id="KW-0539">Nucleus</keyword>
<dbReference type="GO" id="GO:0017108">
    <property type="term" value="F:5'-flap endonuclease activity"/>
    <property type="evidence" value="ECO:0007669"/>
    <property type="project" value="TreeGrafter"/>
</dbReference>